<evidence type="ECO:0000259" key="2">
    <source>
        <dbReference type="Pfam" id="PF05028"/>
    </source>
</evidence>
<name>A0A8S1VF62_9CILI</name>
<comment type="caution">
    <text evidence="3">The sequence shown here is derived from an EMBL/GenBank/DDBJ whole genome shotgun (WGS) entry which is preliminary data.</text>
</comment>
<dbReference type="InterPro" id="IPR007724">
    <property type="entry name" value="Poly_GlycHdrlase"/>
</dbReference>
<keyword evidence="4" id="KW-1185">Reference proteome</keyword>
<dbReference type="PANTHER" id="PTHR12837">
    <property type="entry name" value="POLY ADP-RIBOSE GLYCOHYDROLASE"/>
    <property type="match status" value="1"/>
</dbReference>
<dbReference type="GO" id="GO:0005975">
    <property type="term" value="P:carbohydrate metabolic process"/>
    <property type="evidence" value="ECO:0007669"/>
    <property type="project" value="InterPro"/>
</dbReference>
<dbReference type="GO" id="GO:0005737">
    <property type="term" value="C:cytoplasm"/>
    <property type="evidence" value="ECO:0007669"/>
    <property type="project" value="TreeGrafter"/>
</dbReference>
<feature type="domain" description="PARG catalytic Macro" evidence="2">
    <location>
        <begin position="240"/>
        <end position="401"/>
    </location>
</feature>
<dbReference type="GO" id="GO:0009225">
    <property type="term" value="P:nucleotide-sugar metabolic process"/>
    <property type="evidence" value="ECO:0007669"/>
    <property type="project" value="TreeGrafter"/>
</dbReference>
<reference evidence="3" key="1">
    <citation type="submission" date="2021-01" db="EMBL/GenBank/DDBJ databases">
        <authorList>
            <consortium name="Genoscope - CEA"/>
            <person name="William W."/>
        </authorList>
    </citation>
    <scope>NUCLEOTIDE SEQUENCE</scope>
</reference>
<organism evidence="3 4">
    <name type="scientific">Paramecium pentaurelia</name>
    <dbReference type="NCBI Taxonomy" id="43138"/>
    <lineage>
        <taxon>Eukaryota</taxon>
        <taxon>Sar</taxon>
        <taxon>Alveolata</taxon>
        <taxon>Ciliophora</taxon>
        <taxon>Intramacronucleata</taxon>
        <taxon>Oligohymenophorea</taxon>
        <taxon>Peniculida</taxon>
        <taxon>Parameciidae</taxon>
        <taxon>Paramecium</taxon>
    </lineage>
</organism>
<dbReference type="GO" id="GO:0004649">
    <property type="term" value="F:poly(ADP-ribose) glycohydrolase activity"/>
    <property type="evidence" value="ECO:0007669"/>
    <property type="project" value="InterPro"/>
</dbReference>
<proteinExistence type="predicted"/>
<evidence type="ECO:0000313" key="4">
    <source>
        <dbReference type="Proteomes" id="UP000689195"/>
    </source>
</evidence>
<accession>A0A8S1VF62</accession>
<dbReference type="GO" id="GO:0006282">
    <property type="term" value="P:regulation of DNA repair"/>
    <property type="evidence" value="ECO:0007669"/>
    <property type="project" value="InterPro"/>
</dbReference>
<dbReference type="Proteomes" id="UP000689195">
    <property type="component" value="Unassembled WGS sequence"/>
</dbReference>
<protein>
    <recommendedName>
        <fullName evidence="2">PARG catalytic Macro domain-containing protein</fullName>
    </recommendedName>
</protein>
<dbReference type="OrthoDB" id="1937899at2759"/>
<feature type="binding site" evidence="1">
    <location>
        <position position="254"/>
    </location>
    <ligand>
        <name>substrate</name>
    </ligand>
</feature>
<evidence type="ECO:0000313" key="3">
    <source>
        <dbReference type="EMBL" id="CAD8176368.1"/>
    </source>
</evidence>
<dbReference type="GO" id="GO:0005634">
    <property type="term" value="C:nucleus"/>
    <property type="evidence" value="ECO:0007669"/>
    <property type="project" value="TreeGrafter"/>
</dbReference>
<sequence length="500" mass="60058">MYLLHTILIYYKYLFFFNKFYKLFKDYFFDQLISFLYIDSQQNQFQLEYKLNYFLYFIIIMSNEAFKCHLKYQDNSEYQQYIVNSILQDKIIGNIFNECQVHQQEFNQNIIQILKNHKRLQELLKKVNIEFKNNNIITLKRVEVFTLILMMFFNLIERQFKCGNFYQINMEELKSSKQIVTQQKLKCITNYIKLFFSNRELIEQEEIQFIKNSINEEQYFKKQSILKSNQPINFRFTRQKNEDQIQSTVVDFANQNIGGQALNYKSCTQEDILMLLYTEAIICVLFVEPMKPNEAVLIQNLIKYNNYMGYESTFQHKNLEQFKWEEKYHLLAIDAEEFFDDKDQFSQKNINRELIKCYSGFEIALLRQPHFSISTGKWGCGIFKGNPYLKTLIQLMCFGQACNVTKDKKNQIIFNVSSDIELFNFGQELIKRKELITLNNIQVTLKTIQNNKFNNNEELKMKILNELQKQYNSKRYPFSKALLGCVIISFAGVLWNWHKN</sequence>
<dbReference type="EMBL" id="CAJJDO010000065">
    <property type="protein sequence ID" value="CAD8176368.1"/>
    <property type="molecule type" value="Genomic_DNA"/>
</dbReference>
<dbReference type="Pfam" id="PF05028">
    <property type="entry name" value="PARG_cat_C"/>
    <property type="match status" value="1"/>
</dbReference>
<dbReference type="PANTHER" id="PTHR12837:SF0">
    <property type="entry name" value="POLY(ADP-RIBOSE) GLYCOHYDROLASE"/>
    <property type="match status" value="1"/>
</dbReference>
<gene>
    <name evidence="3" type="ORF">PPENT_87.1.T0650047</name>
</gene>
<feature type="binding site" evidence="1">
    <location>
        <position position="269"/>
    </location>
    <ligand>
        <name>substrate</name>
    </ligand>
</feature>
<evidence type="ECO:0000256" key="1">
    <source>
        <dbReference type="PIRSR" id="PIRSR607724-2"/>
    </source>
</evidence>
<dbReference type="InterPro" id="IPR046372">
    <property type="entry name" value="PARG_cat_C"/>
</dbReference>
<dbReference type="AlphaFoldDB" id="A0A8S1VF62"/>
<dbReference type="GO" id="GO:1990966">
    <property type="term" value="P:ATP generation from poly-ADP-D-ribose"/>
    <property type="evidence" value="ECO:0007669"/>
    <property type="project" value="TreeGrafter"/>
</dbReference>
<feature type="binding site" evidence="1">
    <location>
        <position position="310"/>
    </location>
    <ligand>
        <name>substrate</name>
    </ligand>
</feature>